<protein>
    <submittedName>
        <fullName evidence="1">Uncharacterized protein</fullName>
    </submittedName>
</protein>
<reference evidence="1" key="2">
    <citation type="journal article" date="2024" name="Plant">
        <title>Genomic evolution and insights into agronomic trait innovations of Sesamum species.</title>
        <authorList>
            <person name="Miao H."/>
            <person name="Wang L."/>
            <person name="Qu L."/>
            <person name="Liu H."/>
            <person name="Sun Y."/>
            <person name="Le M."/>
            <person name="Wang Q."/>
            <person name="Wei S."/>
            <person name="Zheng Y."/>
            <person name="Lin W."/>
            <person name="Duan Y."/>
            <person name="Cao H."/>
            <person name="Xiong S."/>
            <person name="Wang X."/>
            <person name="Wei L."/>
            <person name="Li C."/>
            <person name="Ma Q."/>
            <person name="Ju M."/>
            <person name="Zhao R."/>
            <person name="Li G."/>
            <person name="Mu C."/>
            <person name="Tian Q."/>
            <person name="Mei H."/>
            <person name="Zhang T."/>
            <person name="Gao T."/>
            <person name="Zhang H."/>
        </authorList>
    </citation>
    <scope>NUCLEOTIDE SEQUENCE</scope>
    <source>
        <strain evidence="1">G02</strain>
    </source>
</reference>
<dbReference type="AlphaFoldDB" id="A0AAW2JJ93"/>
<evidence type="ECO:0000313" key="1">
    <source>
        <dbReference type="EMBL" id="KAL0294574.1"/>
    </source>
</evidence>
<sequence length="159" mass="16927">MHSLSSLTHSTPTHTSPILPIAAAGTAEDGEGGSADDEVRRGDAAGQFNLTEFLSLANRVVDAGDVDSWTALHELKCRWVGKFGDEAITPSVSGLRPVATRPPTPFPPPALRAPRRAVRNVTQVPTRVSDEREAPVALLETSLPAESSTMILLRCPIRA</sequence>
<proteinExistence type="predicted"/>
<gene>
    <name evidence="1" type="ORF">Sradi_6880100</name>
</gene>
<name>A0AAW2JJ93_SESRA</name>
<comment type="caution">
    <text evidence="1">The sequence shown here is derived from an EMBL/GenBank/DDBJ whole genome shotgun (WGS) entry which is preliminary data.</text>
</comment>
<organism evidence="1">
    <name type="scientific">Sesamum radiatum</name>
    <name type="common">Black benniseed</name>
    <dbReference type="NCBI Taxonomy" id="300843"/>
    <lineage>
        <taxon>Eukaryota</taxon>
        <taxon>Viridiplantae</taxon>
        <taxon>Streptophyta</taxon>
        <taxon>Embryophyta</taxon>
        <taxon>Tracheophyta</taxon>
        <taxon>Spermatophyta</taxon>
        <taxon>Magnoliopsida</taxon>
        <taxon>eudicotyledons</taxon>
        <taxon>Gunneridae</taxon>
        <taxon>Pentapetalae</taxon>
        <taxon>asterids</taxon>
        <taxon>lamiids</taxon>
        <taxon>Lamiales</taxon>
        <taxon>Pedaliaceae</taxon>
        <taxon>Sesamum</taxon>
    </lineage>
</organism>
<reference evidence="1" key="1">
    <citation type="submission" date="2020-06" db="EMBL/GenBank/DDBJ databases">
        <authorList>
            <person name="Li T."/>
            <person name="Hu X."/>
            <person name="Zhang T."/>
            <person name="Song X."/>
            <person name="Zhang H."/>
            <person name="Dai N."/>
            <person name="Sheng W."/>
            <person name="Hou X."/>
            <person name="Wei L."/>
        </authorList>
    </citation>
    <scope>NUCLEOTIDE SEQUENCE</scope>
    <source>
        <strain evidence="1">G02</strain>
        <tissue evidence="1">Leaf</tissue>
    </source>
</reference>
<accession>A0AAW2JJ93</accession>
<dbReference type="EMBL" id="JACGWJ010000155">
    <property type="protein sequence ID" value="KAL0294574.1"/>
    <property type="molecule type" value="Genomic_DNA"/>
</dbReference>